<dbReference type="PROSITE" id="PS51257">
    <property type="entry name" value="PROKAR_LIPOPROTEIN"/>
    <property type="match status" value="1"/>
</dbReference>
<keyword evidence="2" id="KW-1185">Reference proteome</keyword>
<dbReference type="EMBL" id="CAXIXY010000003">
    <property type="protein sequence ID" value="CAL2080376.1"/>
    <property type="molecule type" value="Genomic_DNA"/>
</dbReference>
<accession>A0ABP1EHT4</accession>
<protein>
    <recommendedName>
        <fullName evidence="3">Lipocalin-like protein</fullName>
    </recommendedName>
</protein>
<dbReference type="RefSeq" id="WP_348710789.1">
    <property type="nucleotide sequence ID" value="NZ_CAXIXY010000003.1"/>
</dbReference>
<name>A0ABP1EHT4_9FLAO</name>
<organism evidence="1 2">
    <name type="scientific">Tenacibaculum platacis</name>
    <dbReference type="NCBI Taxonomy" id="3137852"/>
    <lineage>
        <taxon>Bacteria</taxon>
        <taxon>Pseudomonadati</taxon>
        <taxon>Bacteroidota</taxon>
        <taxon>Flavobacteriia</taxon>
        <taxon>Flavobacteriales</taxon>
        <taxon>Flavobacteriaceae</taxon>
        <taxon>Tenacibaculum</taxon>
    </lineage>
</organism>
<dbReference type="Proteomes" id="UP001497416">
    <property type="component" value="Unassembled WGS sequence"/>
</dbReference>
<gene>
    <name evidence="1" type="ORF">T190607A01A_11019</name>
</gene>
<evidence type="ECO:0008006" key="3">
    <source>
        <dbReference type="Google" id="ProtNLM"/>
    </source>
</evidence>
<sequence>MKRILAILTVVLTISSCSVIDEDISFDPKDLLSGNWTFEYSNNGETVFKRTNTLPNEKYGVSFFRDGKFIERTSGWCGTPPLVFSDVQGTYQLEKTLIKVDIEGFPGNYHWRIISLTNKELVITYDSADQETDLQELMNLFNEIYAMATSEPCQDANDWSFTAYGSKACGGPQGYLAYPNSINVNLFLEKVAAYTQKEKEYNIKWDVISTCDLPAQPTGVKCENDLPVLTY</sequence>
<reference evidence="1 2" key="1">
    <citation type="submission" date="2024-05" db="EMBL/GenBank/DDBJ databases">
        <authorList>
            <person name="Duchaud E."/>
        </authorList>
    </citation>
    <scope>NUCLEOTIDE SEQUENCE [LARGE SCALE GENOMIC DNA]</scope>
    <source>
        <strain evidence="1">Ena-SAMPLE-TAB-13-05-2024-13:56:06:370-140302</strain>
    </source>
</reference>
<proteinExistence type="predicted"/>
<evidence type="ECO:0000313" key="2">
    <source>
        <dbReference type="Proteomes" id="UP001497416"/>
    </source>
</evidence>
<evidence type="ECO:0000313" key="1">
    <source>
        <dbReference type="EMBL" id="CAL2080376.1"/>
    </source>
</evidence>
<comment type="caution">
    <text evidence="1">The sequence shown here is derived from an EMBL/GenBank/DDBJ whole genome shotgun (WGS) entry which is preliminary data.</text>
</comment>